<evidence type="ECO:0000256" key="2">
    <source>
        <dbReference type="ARBA" id="ARBA00022605"/>
    </source>
</evidence>
<organism evidence="14 15">
    <name type="scientific">Peribacillus faecalis</name>
    <dbReference type="NCBI Taxonomy" id="2772559"/>
    <lineage>
        <taxon>Bacteria</taxon>
        <taxon>Bacillati</taxon>
        <taxon>Bacillota</taxon>
        <taxon>Bacilli</taxon>
        <taxon>Bacillales</taxon>
        <taxon>Bacillaceae</taxon>
        <taxon>Peribacillus</taxon>
    </lineage>
</organism>
<evidence type="ECO:0000256" key="8">
    <source>
        <dbReference type="ARBA" id="ARBA00052329"/>
    </source>
</evidence>
<evidence type="ECO:0000256" key="4">
    <source>
        <dbReference type="ARBA" id="ARBA00023002"/>
    </source>
</evidence>
<dbReference type="GO" id="GO:0005829">
    <property type="term" value="C:cytosol"/>
    <property type="evidence" value="ECO:0007669"/>
    <property type="project" value="TreeGrafter"/>
</dbReference>
<comment type="function">
    <text evidence="10">Involved in the biosynthesis of the chorismate, which leads to the biosynthesis of aromatic amino acids. Catalyzes the reversible NADPH linked reduction of 3-dehydroshikimate (DHSA) to yield shikimate (SA).</text>
</comment>
<name>A0A927HBP3_9BACI</name>
<dbReference type="PANTHER" id="PTHR21089">
    <property type="entry name" value="SHIKIMATE DEHYDROGENASE"/>
    <property type="match status" value="1"/>
</dbReference>
<dbReference type="FunFam" id="3.40.50.720:FF:000086">
    <property type="entry name" value="Quinate/shikimate dehydrogenase"/>
    <property type="match status" value="1"/>
</dbReference>
<comment type="catalytic activity">
    <reaction evidence="8">
        <text>shikimate + NAD(+) = 3-dehydroshikimate + NADH + H(+)</text>
        <dbReference type="Rhea" id="RHEA:17741"/>
        <dbReference type="ChEBI" id="CHEBI:15378"/>
        <dbReference type="ChEBI" id="CHEBI:16630"/>
        <dbReference type="ChEBI" id="CHEBI:36208"/>
        <dbReference type="ChEBI" id="CHEBI:57540"/>
        <dbReference type="ChEBI" id="CHEBI:57945"/>
    </reaction>
</comment>
<dbReference type="SUPFAM" id="SSF51735">
    <property type="entry name" value="NAD(P)-binding Rossmann-fold domains"/>
    <property type="match status" value="1"/>
</dbReference>
<dbReference type="HAMAP" id="MF_00222">
    <property type="entry name" value="Shikimate_DH_AroE"/>
    <property type="match status" value="1"/>
</dbReference>
<feature type="binding site" evidence="10">
    <location>
        <position position="221"/>
    </location>
    <ligand>
        <name>shikimate</name>
        <dbReference type="ChEBI" id="CHEBI:36208"/>
    </ligand>
</feature>
<gene>
    <name evidence="10 14" type="primary">aroE</name>
    <name evidence="14" type="ORF">IEO70_16645</name>
</gene>
<keyword evidence="4 10" id="KW-0560">Oxidoreductase</keyword>
<dbReference type="InterPro" id="IPR013708">
    <property type="entry name" value="Shikimate_DH-bd_N"/>
</dbReference>
<dbReference type="InterPro" id="IPR006151">
    <property type="entry name" value="Shikm_DH/Glu-tRNA_Rdtase"/>
</dbReference>
<dbReference type="Proteomes" id="UP000602076">
    <property type="component" value="Unassembled WGS sequence"/>
</dbReference>
<feature type="domain" description="SDH C-terminal" evidence="13">
    <location>
        <begin position="242"/>
        <end position="272"/>
    </location>
</feature>
<comment type="subunit">
    <text evidence="10">Homodimer.</text>
</comment>
<keyword evidence="5 10" id="KW-0057">Aromatic amino acid biosynthesis</keyword>
<accession>A0A927HBP3</accession>
<dbReference type="CDD" id="cd01065">
    <property type="entry name" value="NAD_bind_Shikimate_DH"/>
    <property type="match status" value="1"/>
</dbReference>
<feature type="binding site" evidence="10">
    <location>
        <position position="102"/>
    </location>
    <ligand>
        <name>shikimate</name>
        <dbReference type="ChEBI" id="CHEBI:36208"/>
    </ligand>
</feature>
<feature type="binding site" evidence="10">
    <location>
        <begin position="151"/>
        <end position="156"/>
    </location>
    <ligand>
        <name>NADP(+)</name>
        <dbReference type="ChEBI" id="CHEBI:58349"/>
    </ligand>
</feature>
<feature type="binding site" evidence="10">
    <location>
        <position position="87"/>
    </location>
    <ligand>
        <name>shikimate</name>
        <dbReference type="ChEBI" id="CHEBI:36208"/>
    </ligand>
</feature>
<feature type="domain" description="Shikimate dehydrogenase substrate binding N-terminal" evidence="12">
    <location>
        <begin position="7"/>
        <end position="89"/>
    </location>
</feature>
<dbReference type="GO" id="GO:0019632">
    <property type="term" value="P:shikimate metabolic process"/>
    <property type="evidence" value="ECO:0007669"/>
    <property type="project" value="InterPro"/>
</dbReference>
<dbReference type="Pfam" id="PF18317">
    <property type="entry name" value="SDH_C"/>
    <property type="match status" value="1"/>
</dbReference>
<evidence type="ECO:0000256" key="5">
    <source>
        <dbReference type="ARBA" id="ARBA00023141"/>
    </source>
</evidence>
<dbReference type="Pfam" id="PF01488">
    <property type="entry name" value="Shikimate_DH"/>
    <property type="match status" value="1"/>
</dbReference>
<dbReference type="Gene3D" id="3.40.50.10860">
    <property type="entry name" value="Leucine Dehydrogenase, chain A, domain 1"/>
    <property type="match status" value="1"/>
</dbReference>
<evidence type="ECO:0000256" key="10">
    <source>
        <dbReference type="HAMAP-Rule" id="MF_00222"/>
    </source>
</evidence>
<evidence type="ECO:0000256" key="3">
    <source>
        <dbReference type="ARBA" id="ARBA00022857"/>
    </source>
</evidence>
<dbReference type="NCBIfam" id="NF001314">
    <property type="entry name" value="PRK00258.2-2"/>
    <property type="match status" value="1"/>
</dbReference>
<dbReference type="EMBL" id="JACXSI010000050">
    <property type="protein sequence ID" value="MBD3109970.1"/>
    <property type="molecule type" value="Genomic_DNA"/>
</dbReference>
<evidence type="ECO:0000256" key="6">
    <source>
        <dbReference type="ARBA" id="ARBA00049442"/>
    </source>
</evidence>
<comment type="similarity">
    <text evidence="10">Belongs to the shikimate dehydrogenase family.</text>
</comment>
<dbReference type="Pfam" id="PF08501">
    <property type="entry name" value="Shikimate_dh_N"/>
    <property type="match status" value="1"/>
</dbReference>
<reference evidence="14" key="1">
    <citation type="submission" date="2020-09" db="EMBL/GenBank/DDBJ databases">
        <title>Bacillus faecalis sp. nov., a moderately halophilic bacterium isolated from cow faeces.</title>
        <authorList>
            <person name="Jiang L."/>
            <person name="Lee J."/>
        </authorList>
    </citation>
    <scope>NUCLEOTIDE SEQUENCE</scope>
    <source>
        <strain evidence="14">AGMB 02131</strain>
    </source>
</reference>
<keyword evidence="2 10" id="KW-0028">Amino-acid biosynthesis</keyword>
<dbReference type="InterPro" id="IPR011342">
    <property type="entry name" value="Shikimate_DH"/>
</dbReference>
<comment type="pathway">
    <text evidence="1 10">Metabolic intermediate biosynthesis; chorismate biosynthesis; chorismate from D-erythrose 4-phosphate and phosphoenolpyruvate: step 4/7.</text>
</comment>
<evidence type="ECO:0000259" key="11">
    <source>
        <dbReference type="Pfam" id="PF01488"/>
    </source>
</evidence>
<dbReference type="GO" id="GO:0009073">
    <property type="term" value="P:aromatic amino acid family biosynthetic process"/>
    <property type="evidence" value="ECO:0007669"/>
    <property type="project" value="UniProtKB-KW"/>
</dbReference>
<dbReference type="InterPro" id="IPR022893">
    <property type="entry name" value="Shikimate_DH_fam"/>
</dbReference>
<keyword evidence="3 10" id="KW-0521">NADP</keyword>
<dbReference type="AlphaFoldDB" id="A0A927HBP3"/>
<feature type="binding site" evidence="10">
    <location>
        <begin position="127"/>
        <end position="131"/>
    </location>
    <ligand>
        <name>NADP(+)</name>
        <dbReference type="ChEBI" id="CHEBI:58349"/>
    </ligand>
</feature>
<feature type="active site" description="Proton acceptor" evidence="10">
    <location>
        <position position="66"/>
    </location>
</feature>
<dbReference type="SUPFAM" id="SSF53223">
    <property type="entry name" value="Aminoacid dehydrogenase-like, N-terminal domain"/>
    <property type="match status" value="1"/>
</dbReference>
<feature type="domain" description="Quinate/shikimate 5-dehydrogenase/glutamyl-tRNA reductase" evidence="11">
    <location>
        <begin position="113"/>
        <end position="193"/>
    </location>
</feature>
<dbReference type="NCBIfam" id="NF001319">
    <property type="entry name" value="PRK00258.3-3"/>
    <property type="match status" value="1"/>
</dbReference>
<dbReference type="Gene3D" id="3.40.50.720">
    <property type="entry name" value="NAD(P)-binding Rossmann-like Domain"/>
    <property type="match status" value="1"/>
</dbReference>
<dbReference type="GO" id="GO:0008652">
    <property type="term" value="P:amino acid biosynthetic process"/>
    <property type="evidence" value="ECO:0007669"/>
    <property type="project" value="UniProtKB-KW"/>
</dbReference>
<evidence type="ECO:0000313" key="14">
    <source>
        <dbReference type="EMBL" id="MBD3109970.1"/>
    </source>
</evidence>
<dbReference type="NCBIfam" id="TIGR00507">
    <property type="entry name" value="aroE"/>
    <property type="match status" value="1"/>
</dbReference>
<dbReference type="EC" id="1.1.1.25" evidence="10"/>
<comment type="pathway">
    <text evidence="9">Aromatic compound metabolism; 3,4-dihydroxybenzoate biosynthesis; 3-dehydroquinate from D-quinate (NAD(+) route).</text>
</comment>
<dbReference type="InterPro" id="IPR036291">
    <property type="entry name" value="NAD(P)-bd_dom_sf"/>
</dbReference>
<feature type="binding site" evidence="10">
    <location>
        <begin position="15"/>
        <end position="17"/>
    </location>
    <ligand>
        <name>shikimate</name>
        <dbReference type="ChEBI" id="CHEBI:36208"/>
    </ligand>
</feature>
<evidence type="ECO:0000313" key="15">
    <source>
        <dbReference type="Proteomes" id="UP000602076"/>
    </source>
</evidence>
<evidence type="ECO:0000259" key="13">
    <source>
        <dbReference type="Pfam" id="PF18317"/>
    </source>
</evidence>
<protein>
    <recommendedName>
        <fullName evidence="10">Shikimate dehydrogenase (NADP(+))</fullName>
        <shortName evidence="10">SDH</shortName>
        <ecNumber evidence="10">1.1.1.25</ecNumber>
    </recommendedName>
</protein>
<evidence type="ECO:0000256" key="9">
    <source>
        <dbReference type="ARBA" id="ARBA00060613"/>
    </source>
</evidence>
<comment type="caution">
    <text evidence="14">The sequence shown here is derived from an EMBL/GenBank/DDBJ whole genome shotgun (WGS) entry which is preliminary data.</text>
</comment>
<comment type="caution">
    <text evidence="10">Lacks conserved residue(s) required for the propagation of feature annotation.</text>
</comment>
<evidence type="ECO:0000259" key="12">
    <source>
        <dbReference type="Pfam" id="PF08501"/>
    </source>
</evidence>
<dbReference type="RefSeq" id="WP_190999506.1">
    <property type="nucleotide sequence ID" value="NZ_JACXSI010000050.1"/>
</dbReference>
<dbReference type="InterPro" id="IPR046346">
    <property type="entry name" value="Aminoacid_DH-like_N_sf"/>
</dbReference>
<feature type="binding site" evidence="10">
    <location>
        <position position="242"/>
    </location>
    <ligand>
        <name>NADP(+)</name>
        <dbReference type="ChEBI" id="CHEBI:58349"/>
    </ligand>
</feature>
<evidence type="ECO:0000256" key="7">
    <source>
        <dbReference type="ARBA" id="ARBA00051639"/>
    </source>
</evidence>
<dbReference type="GO" id="GO:0050661">
    <property type="term" value="F:NADP binding"/>
    <property type="evidence" value="ECO:0007669"/>
    <property type="project" value="InterPro"/>
</dbReference>
<dbReference type="GO" id="GO:0030266">
    <property type="term" value="F:quinate 3-dehydrogenase (NAD+) activity"/>
    <property type="evidence" value="ECO:0007669"/>
    <property type="project" value="UniProtKB-EC"/>
</dbReference>
<comment type="catalytic activity">
    <reaction evidence="6 10">
        <text>shikimate + NADP(+) = 3-dehydroshikimate + NADPH + H(+)</text>
        <dbReference type="Rhea" id="RHEA:17737"/>
        <dbReference type="ChEBI" id="CHEBI:15378"/>
        <dbReference type="ChEBI" id="CHEBI:16630"/>
        <dbReference type="ChEBI" id="CHEBI:36208"/>
        <dbReference type="ChEBI" id="CHEBI:57783"/>
        <dbReference type="ChEBI" id="CHEBI:58349"/>
        <dbReference type="EC" id="1.1.1.25"/>
    </reaction>
</comment>
<dbReference type="GO" id="GO:0004764">
    <property type="term" value="F:shikimate 3-dehydrogenase (NADP+) activity"/>
    <property type="evidence" value="ECO:0007669"/>
    <property type="project" value="UniProtKB-UniRule"/>
</dbReference>
<dbReference type="PANTHER" id="PTHR21089:SF1">
    <property type="entry name" value="BIFUNCTIONAL 3-DEHYDROQUINATE DEHYDRATASE_SHIKIMATE DEHYDROGENASE, CHLOROPLASTIC"/>
    <property type="match status" value="1"/>
</dbReference>
<feature type="binding site" evidence="10">
    <location>
        <position position="62"/>
    </location>
    <ligand>
        <name>shikimate</name>
        <dbReference type="ChEBI" id="CHEBI:36208"/>
    </ligand>
</feature>
<comment type="catalytic activity">
    <reaction evidence="7">
        <text>L-quinate + NAD(+) = 3-dehydroquinate + NADH + H(+)</text>
        <dbReference type="Rhea" id="RHEA:22364"/>
        <dbReference type="ChEBI" id="CHEBI:15378"/>
        <dbReference type="ChEBI" id="CHEBI:29751"/>
        <dbReference type="ChEBI" id="CHEBI:32364"/>
        <dbReference type="ChEBI" id="CHEBI:57540"/>
        <dbReference type="ChEBI" id="CHEBI:57945"/>
        <dbReference type="EC" id="1.1.1.24"/>
    </reaction>
</comment>
<keyword evidence="15" id="KW-1185">Reference proteome</keyword>
<sequence>MNQLFGVIGDPIAHSMSPDMHNDSFQHLGIQATYLPFAVRSENLQDAVKGMKAIGVKGFNVTIPHKTAIMPFLDKIDPLAAEIGAVNTVKLEDGSYVGYNTDGLGFVKGLREQLQADLTAQKVLIIGAGGAARAIYYSLLQEGAVHVDIANRTLPKAEKLIEGKSGNAHSDIYTLDEAEKRLLDYTLIINTTSIGMQPNIDEAPISLENIRPQSLVSDIIYNPLQTKLLQEAEERGALTQNGIPMFVYQGTLAFQLWTGEQPDIERMRKIVLTKLGG</sequence>
<feature type="binding site" evidence="10">
    <location>
        <position position="249"/>
    </location>
    <ligand>
        <name>shikimate</name>
        <dbReference type="ChEBI" id="CHEBI:36208"/>
    </ligand>
</feature>
<proteinExistence type="inferred from homology"/>
<evidence type="ECO:0000256" key="1">
    <source>
        <dbReference type="ARBA" id="ARBA00004871"/>
    </source>
</evidence>
<dbReference type="GO" id="GO:0009423">
    <property type="term" value="P:chorismate biosynthetic process"/>
    <property type="evidence" value="ECO:0007669"/>
    <property type="project" value="UniProtKB-UniRule"/>
</dbReference>
<feature type="binding site" evidence="10">
    <location>
        <position position="219"/>
    </location>
    <ligand>
        <name>NADP(+)</name>
        <dbReference type="ChEBI" id="CHEBI:58349"/>
    </ligand>
</feature>
<dbReference type="InterPro" id="IPR041121">
    <property type="entry name" value="SDH_C"/>
</dbReference>